<dbReference type="AlphaFoldDB" id="A0A7J9NI72"/>
<dbReference type="CDD" id="cd13537">
    <property type="entry name" value="PBP2_YvgL_like"/>
    <property type="match status" value="1"/>
</dbReference>
<dbReference type="Pfam" id="PF13531">
    <property type="entry name" value="SBP_bac_11"/>
    <property type="match status" value="1"/>
</dbReference>
<proteinExistence type="predicted"/>
<evidence type="ECO:0000313" key="4">
    <source>
        <dbReference type="EMBL" id="MBA2840604.1"/>
    </source>
</evidence>
<dbReference type="Gene3D" id="3.40.190.10">
    <property type="entry name" value="Periplasmic binding protein-like II"/>
    <property type="match status" value="2"/>
</dbReference>
<dbReference type="InterPro" id="IPR041879">
    <property type="entry name" value="YvgL-like_PBP2"/>
</dbReference>
<dbReference type="NCBIfam" id="TIGR01256">
    <property type="entry name" value="modA"/>
    <property type="match status" value="1"/>
</dbReference>
<keyword evidence="3" id="KW-0732">Signal</keyword>
<evidence type="ECO:0000256" key="2">
    <source>
        <dbReference type="ARBA" id="ARBA00022723"/>
    </source>
</evidence>
<evidence type="ECO:0000313" key="5">
    <source>
        <dbReference type="Proteomes" id="UP000563838"/>
    </source>
</evidence>
<dbReference type="InterPro" id="IPR050682">
    <property type="entry name" value="ModA/WtpA"/>
</dbReference>
<comment type="caution">
    <text evidence="4">The sequence shown here is derived from an EMBL/GenBank/DDBJ whole genome shotgun (WGS) entry which is preliminary data.</text>
</comment>
<keyword evidence="1" id="KW-0500">Molybdenum</keyword>
<sequence length="268" mass="28556">MAKKSSGIITGLITAILLSAMLLFAGCVSSDSSSAEETTTITVSAASSLTDAMTDIAATFEEDNPNINVELNFAASGSLRQQIEGGAPVDVFASASKKHVDILEDENLTSAGSRTNFASNSLVLIVPAGNPSNITSVEDLTSDAVTKVSIGNPETAPVGKYAKESLTNSDLWDELEEKMVYGENVRQVLTYLETGDVDAGFVYMTDAKIAKENSIEIITTVPTVTEIIYPVCIIDSSENKEEAQVFLYYLTSETGKQILTDYGFTAEN</sequence>
<dbReference type="PROSITE" id="PS51257">
    <property type="entry name" value="PROKAR_LIPOPROTEIN"/>
    <property type="match status" value="1"/>
</dbReference>
<dbReference type="EMBL" id="JACDUI010000002">
    <property type="protein sequence ID" value="MBA2840604.1"/>
    <property type="molecule type" value="Genomic_DNA"/>
</dbReference>
<dbReference type="RefSeq" id="WP_181488231.1">
    <property type="nucleotide sequence ID" value="NZ_JACDUI010000002.1"/>
</dbReference>
<dbReference type="GO" id="GO:0030973">
    <property type="term" value="F:molybdate ion binding"/>
    <property type="evidence" value="ECO:0007669"/>
    <property type="project" value="TreeGrafter"/>
</dbReference>
<organism evidence="4 5">
    <name type="scientific">Methanococcus maripaludis</name>
    <name type="common">Methanococcus deltae</name>
    <dbReference type="NCBI Taxonomy" id="39152"/>
    <lineage>
        <taxon>Archaea</taxon>
        <taxon>Methanobacteriati</taxon>
        <taxon>Methanobacteriota</taxon>
        <taxon>Methanomada group</taxon>
        <taxon>Methanococci</taxon>
        <taxon>Methanococcales</taxon>
        <taxon>Methanococcaceae</taxon>
        <taxon>Methanococcus</taxon>
    </lineage>
</organism>
<name>A0A7J9NI72_METMI</name>
<protein>
    <submittedName>
        <fullName evidence="4">Molybdate transport system substrate-binding protein</fullName>
    </submittedName>
</protein>
<reference evidence="4 5" key="1">
    <citation type="submission" date="2020-07" db="EMBL/GenBank/DDBJ databases">
        <title>Genomic Encyclopedia of Type Strains, Phase IV (KMG-V): Genome sequencing to study the core and pangenomes of soil and plant-associated prokaryotes.</title>
        <authorList>
            <person name="Whitman W."/>
        </authorList>
    </citation>
    <scope>NUCLEOTIDE SEQUENCE [LARGE SCALE GENOMIC DNA]</scope>
    <source>
        <strain evidence="4 5">A4</strain>
    </source>
</reference>
<evidence type="ECO:0000256" key="3">
    <source>
        <dbReference type="ARBA" id="ARBA00022729"/>
    </source>
</evidence>
<dbReference type="PANTHER" id="PTHR30632:SF0">
    <property type="entry name" value="SULFATE-BINDING PROTEIN"/>
    <property type="match status" value="1"/>
</dbReference>
<dbReference type="SUPFAM" id="SSF53850">
    <property type="entry name" value="Periplasmic binding protein-like II"/>
    <property type="match status" value="1"/>
</dbReference>
<accession>A0A7J9NI72</accession>
<dbReference type="FunFam" id="3.40.190.10:FF:000035">
    <property type="entry name" value="Molybdate ABC transporter substrate-binding protein"/>
    <property type="match status" value="1"/>
</dbReference>
<dbReference type="InterPro" id="IPR005950">
    <property type="entry name" value="ModA"/>
</dbReference>
<gene>
    <name evidence="4" type="ORF">HNP87_001136</name>
</gene>
<dbReference type="Proteomes" id="UP000563838">
    <property type="component" value="Unassembled WGS sequence"/>
</dbReference>
<dbReference type="GO" id="GO:0046872">
    <property type="term" value="F:metal ion binding"/>
    <property type="evidence" value="ECO:0007669"/>
    <property type="project" value="UniProtKB-KW"/>
</dbReference>
<dbReference type="GO" id="GO:0015689">
    <property type="term" value="P:molybdate ion transport"/>
    <property type="evidence" value="ECO:0007669"/>
    <property type="project" value="InterPro"/>
</dbReference>
<keyword evidence="2" id="KW-0479">Metal-binding</keyword>
<evidence type="ECO:0000256" key="1">
    <source>
        <dbReference type="ARBA" id="ARBA00022505"/>
    </source>
</evidence>
<dbReference type="PIRSF" id="PIRSF004846">
    <property type="entry name" value="ModA"/>
    <property type="match status" value="1"/>
</dbReference>
<dbReference type="PANTHER" id="PTHR30632">
    <property type="entry name" value="MOLYBDATE-BINDING PERIPLASMIC PROTEIN"/>
    <property type="match status" value="1"/>
</dbReference>